<keyword evidence="8" id="KW-1185">Reference proteome</keyword>
<comment type="caution">
    <text evidence="7">The sequence shown here is derived from an EMBL/GenBank/DDBJ whole genome shotgun (WGS) entry which is preliminary data.</text>
</comment>
<reference evidence="7 8" key="1">
    <citation type="submission" date="2023-11" db="EMBL/GenBank/DDBJ databases">
        <title>Paucibacter sp. nov., isolated from fresh soil in Korea.</title>
        <authorList>
            <person name="Le N.T.T."/>
        </authorList>
    </citation>
    <scope>NUCLEOTIDE SEQUENCE [LARGE SCALE GENOMIC DNA]</scope>
    <source>
        <strain evidence="7 8">R3-3</strain>
    </source>
</reference>
<evidence type="ECO:0000313" key="7">
    <source>
        <dbReference type="EMBL" id="MDY0744975.1"/>
    </source>
</evidence>
<evidence type="ECO:0000256" key="5">
    <source>
        <dbReference type="SAM" id="MobiDB-lite"/>
    </source>
</evidence>
<dbReference type="Gene3D" id="1.10.1710.10">
    <property type="entry name" value="ProQ/FinO domain"/>
    <property type="match status" value="1"/>
</dbReference>
<gene>
    <name evidence="7" type="ORF">SNE35_10675</name>
</gene>
<dbReference type="PANTHER" id="PTHR38106:SF1">
    <property type="entry name" value="RNA CHAPERONE PROQ"/>
    <property type="match status" value="1"/>
</dbReference>
<dbReference type="SMART" id="SM00945">
    <property type="entry name" value="ProQ"/>
    <property type="match status" value="1"/>
</dbReference>
<keyword evidence="4" id="KW-0175">Coiled coil</keyword>
<sequence>MNENTPESTEPTTPAAEAAPAVEAPEAAEDSVTDAVPADAPAVTATATAADVGAQLKELFPALFTGGAKPLKLRIQADIQERAPGRFTKQQLSAFFRRYTGGTGYLIALTKAKERFDLDGQPAGEIAEEHLVAAREELARRKGLKQERMAAEQAEHQLLDQQRHNRAGLLRDFERTTLTLPNFCALKGVTAEELPGLLDIARKERAEQPPAPPRMAMDRRPPQREPREGREGREGRGGRSDARRPNDRRPSKPGGGGGKPQR</sequence>
<dbReference type="Pfam" id="PF04352">
    <property type="entry name" value="ProQ"/>
    <property type="match status" value="1"/>
</dbReference>
<organism evidence="7 8">
    <name type="scientific">Roseateles agri</name>
    <dbReference type="NCBI Taxonomy" id="3098619"/>
    <lineage>
        <taxon>Bacteria</taxon>
        <taxon>Pseudomonadati</taxon>
        <taxon>Pseudomonadota</taxon>
        <taxon>Betaproteobacteria</taxon>
        <taxon>Burkholderiales</taxon>
        <taxon>Sphaerotilaceae</taxon>
        <taxon>Roseateles</taxon>
    </lineage>
</organism>
<evidence type="ECO:0000256" key="1">
    <source>
        <dbReference type="ARBA" id="ARBA00022490"/>
    </source>
</evidence>
<keyword evidence="1" id="KW-0963">Cytoplasm</keyword>
<feature type="compositionally biased region" description="Low complexity" evidence="5">
    <location>
        <begin position="1"/>
        <end position="25"/>
    </location>
</feature>
<evidence type="ECO:0000259" key="6">
    <source>
        <dbReference type="SMART" id="SM00945"/>
    </source>
</evidence>
<dbReference type="EMBL" id="JAXCLA010000003">
    <property type="protein sequence ID" value="MDY0744975.1"/>
    <property type="molecule type" value="Genomic_DNA"/>
</dbReference>
<keyword evidence="2" id="KW-0694">RNA-binding</keyword>
<feature type="domain" description="ProQ/FinO" evidence="6">
    <location>
        <begin position="44"/>
        <end position="154"/>
    </location>
</feature>
<dbReference type="RefSeq" id="WP_320422883.1">
    <property type="nucleotide sequence ID" value="NZ_JAXCLA010000003.1"/>
</dbReference>
<accession>A0ABU5DGZ2</accession>
<feature type="region of interest" description="Disordered" evidence="5">
    <location>
        <begin position="203"/>
        <end position="262"/>
    </location>
</feature>
<evidence type="ECO:0000256" key="3">
    <source>
        <dbReference type="ARBA" id="ARBA00023186"/>
    </source>
</evidence>
<dbReference type="SUPFAM" id="SSF48657">
    <property type="entry name" value="FinO-like"/>
    <property type="match status" value="1"/>
</dbReference>
<dbReference type="Proteomes" id="UP001285263">
    <property type="component" value="Unassembled WGS sequence"/>
</dbReference>
<feature type="compositionally biased region" description="Basic and acidic residues" evidence="5">
    <location>
        <begin position="216"/>
        <end position="250"/>
    </location>
</feature>
<dbReference type="PANTHER" id="PTHR38106">
    <property type="entry name" value="RNA CHAPERONE PROQ"/>
    <property type="match status" value="1"/>
</dbReference>
<feature type="compositionally biased region" description="Gly residues" evidence="5">
    <location>
        <begin position="253"/>
        <end position="262"/>
    </location>
</feature>
<dbReference type="InterPro" id="IPR036442">
    <property type="entry name" value="ProQ/FinO_sf"/>
</dbReference>
<proteinExistence type="predicted"/>
<keyword evidence="3" id="KW-0143">Chaperone</keyword>
<evidence type="ECO:0000313" key="8">
    <source>
        <dbReference type="Proteomes" id="UP001285263"/>
    </source>
</evidence>
<feature type="coiled-coil region" evidence="4">
    <location>
        <begin position="134"/>
        <end position="164"/>
    </location>
</feature>
<feature type="region of interest" description="Disordered" evidence="5">
    <location>
        <begin position="1"/>
        <end position="39"/>
    </location>
</feature>
<evidence type="ECO:0000256" key="4">
    <source>
        <dbReference type="SAM" id="Coils"/>
    </source>
</evidence>
<name>A0ABU5DGZ2_9BURK</name>
<dbReference type="InterPro" id="IPR016103">
    <property type="entry name" value="ProQ/FinO"/>
</dbReference>
<dbReference type="InterPro" id="IPR023529">
    <property type="entry name" value="ProQ"/>
</dbReference>
<evidence type="ECO:0000256" key="2">
    <source>
        <dbReference type="ARBA" id="ARBA00022884"/>
    </source>
</evidence>
<protein>
    <submittedName>
        <fullName evidence="7">ProQ/FinO family protein</fullName>
    </submittedName>
</protein>